<reference evidence="2" key="1">
    <citation type="journal article" date="2023" name="Insect Mol. Biol.">
        <title>Genome sequencing provides insights into the evolution of gene families encoding plant cell wall-degrading enzymes in longhorned beetles.</title>
        <authorList>
            <person name="Shin N.R."/>
            <person name="Okamura Y."/>
            <person name="Kirsch R."/>
            <person name="Pauchet Y."/>
        </authorList>
    </citation>
    <scope>NUCLEOTIDE SEQUENCE</scope>
    <source>
        <strain evidence="2">MMC_N1</strain>
    </source>
</reference>
<dbReference type="EMBL" id="JAPWTJ010000664">
    <property type="protein sequence ID" value="KAJ8976498.1"/>
    <property type="molecule type" value="Genomic_DNA"/>
</dbReference>
<accession>A0ABQ9JEV9</accession>
<evidence type="ECO:0000313" key="2">
    <source>
        <dbReference type="EMBL" id="KAJ8976498.1"/>
    </source>
</evidence>
<dbReference type="PANTHER" id="PTHR16246">
    <property type="entry name" value="HOST CELL FACTOR C1 REGULATOR 1"/>
    <property type="match status" value="1"/>
</dbReference>
<gene>
    <name evidence="2" type="ORF">NQ317_018442</name>
</gene>
<keyword evidence="3" id="KW-1185">Reference proteome</keyword>
<evidence type="ECO:0000256" key="1">
    <source>
        <dbReference type="SAM" id="MobiDB-lite"/>
    </source>
</evidence>
<feature type="region of interest" description="Disordered" evidence="1">
    <location>
        <begin position="219"/>
        <end position="241"/>
    </location>
</feature>
<evidence type="ECO:0000313" key="3">
    <source>
        <dbReference type="Proteomes" id="UP001162164"/>
    </source>
</evidence>
<proteinExistence type="predicted"/>
<dbReference type="InterPro" id="IPR029195">
    <property type="entry name" value="HCFC1R1"/>
</dbReference>
<dbReference type="PANTHER" id="PTHR16246:SF2">
    <property type="entry name" value="HOST CELL FACTOR C1 REGULATOR 1"/>
    <property type="match status" value="1"/>
</dbReference>
<name>A0ABQ9JEV9_9CUCU</name>
<sequence>MNPINSMTGEPNQHTRTSVFQFDPYPPQHTINWIQSDPFANSVQQQINPGPSFQQPQILAQNPIQPFTILTSQPQTPIPNFMPHFSDSAFPQQLASFSFGTSKPVQDVVQFPFENHGFGHRTIQSMRCKRKTDSPPPQPAKQHITEEKMAEHMSKLHISSETVPLLKESESDKTQRLYMCEEMRKLQTDSILPQSLLAQMERPCTALVLWQPPTKLIPPIISSEKDENENNNEERPSDVNVMESEVEIENVNELVVNNMDMDNL</sequence>
<feature type="region of interest" description="Disordered" evidence="1">
    <location>
        <begin position="1"/>
        <end position="20"/>
    </location>
</feature>
<protein>
    <submittedName>
        <fullName evidence="2">Uncharacterized protein</fullName>
    </submittedName>
</protein>
<dbReference type="Proteomes" id="UP001162164">
    <property type="component" value="Unassembled WGS sequence"/>
</dbReference>
<organism evidence="2 3">
    <name type="scientific">Molorchus minor</name>
    <dbReference type="NCBI Taxonomy" id="1323400"/>
    <lineage>
        <taxon>Eukaryota</taxon>
        <taxon>Metazoa</taxon>
        <taxon>Ecdysozoa</taxon>
        <taxon>Arthropoda</taxon>
        <taxon>Hexapoda</taxon>
        <taxon>Insecta</taxon>
        <taxon>Pterygota</taxon>
        <taxon>Neoptera</taxon>
        <taxon>Endopterygota</taxon>
        <taxon>Coleoptera</taxon>
        <taxon>Polyphaga</taxon>
        <taxon>Cucujiformia</taxon>
        <taxon>Chrysomeloidea</taxon>
        <taxon>Cerambycidae</taxon>
        <taxon>Lamiinae</taxon>
        <taxon>Monochamini</taxon>
        <taxon>Molorchus</taxon>
    </lineage>
</organism>
<comment type="caution">
    <text evidence="2">The sequence shown here is derived from an EMBL/GenBank/DDBJ whole genome shotgun (WGS) entry which is preliminary data.</text>
</comment>